<accession>A0AAV8ACD7</accession>
<feature type="compositionally biased region" description="Polar residues" evidence="1">
    <location>
        <begin position="37"/>
        <end position="46"/>
    </location>
</feature>
<reference evidence="3" key="1">
    <citation type="submission" date="2022-08" db="EMBL/GenBank/DDBJ databases">
        <title>Novel sulfate-reducing endosymbionts in the free-living metamonad Anaeramoeba.</title>
        <authorList>
            <person name="Jerlstrom-Hultqvist J."/>
            <person name="Cepicka I."/>
            <person name="Gallot-Lavallee L."/>
            <person name="Salas-Leiva D."/>
            <person name="Curtis B.A."/>
            <person name="Zahonova K."/>
            <person name="Pipaliya S."/>
            <person name="Dacks J."/>
            <person name="Roger A.J."/>
        </authorList>
    </citation>
    <scope>NUCLEOTIDE SEQUENCE</scope>
    <source>
        <strain evidence="3">Schooner1</strain>
    </source>
</reference>
<dbReference type="EMBL" id="JANTQA010000010">
    <property type="protein sequence ID" value="KAJ3451310.1"/>
    <property type="molecule type" value="Genomic_DNA"/>
</dbReference>
<evidence type="ECO:0000256" key="1">
    <source>
        <dbReference type="SAM" id="MobiDB-lite"/>
    </source>
</evidence>
<proteinExistence type="predicted"/>
<evidence type="ECO:0000313" key="3">
    <source>
        <dbReference type="EMBL" id="KAJ6231701.1"/>
    </source>
</evidence>
<dbReference type="EMBL" id="JAOAOG010000299">
    <property type="protein sequence ID" value="KAJ6231701.1"/>
    <property type="molecule type" value="Genomic_DNA"/>
</dbReference>
<evidence type="ECO:0000313" key="2">
    <source>
        <dbReference type="EMBL" id="KAJ3451310.1"/>
    </source>
</evidence>
<reference evidence="2" key="2">
    <citation type="submission" date="2022-08" db="EMBL/GenBank/DDBJ databases">
        <title>Novel sulphate-reducing endosymbionts in the free-living metamonad Anaeramoeba.</title>
        <authorList>
            <person name="Jerlstrom-Hultqvist J."/>
            <person name="Cepicka I."/>
            <person name="Gallot-Lavallee L."/>
            <person name="Salas-Leiva D."/>
            <person name="Curtis B.A."/>
            <person name="Zahonova K."/>
            <person name="Pipaliya S."/>
            <person name="Dacks J."/>
            <person name="Roger A.J."/>
        </authorList>
    </citation>
    <scope>NUCLEOTIDE SEQUENCE</scope>
    <source>
        <strain evidence="2">Busselton2</strain>
    </source>
</reference>
<keyword evidence="5" id="KW-1185">Reference proteome</keyword>
<name>A0AAV8ACD7_9EUKA</name>
<evidence type="ECO:0000313" key="5">
    <source>
        <dbReference type="Proteomes" id="UP001150062"/>
    </source>
</evidence>
<sequence>MSSLNPQNKKKQQEEEDISSEFSQLSGNKKVAKHLLTSGSMQNKYFDSTEIPQDRIKIFRKNKGSSIGKNRGRNPKKSLKSGLTISIENTENEKDNNSGKKISQDENKQRGKSPLREEQD</sequence>
<dbReference type="Proteomes" id="UP001150062">
    <property type="component" value="Unassembled WGS sequence"/>
</dbReference>
<evidence type="ECO:0000313" key="4">
    <source>
        <dbReference type="Proteomes" id="UP001146793"/>
    </source>
</evidence>
<feature type="region of interest" description="Disordered" evidence="1">
    <location>
        <begin position="1"/>
        <end position="120"/>
    </location>
</feature>
<feature type="compositionally biased region" description="Basic and acidic residues" evidence="1">
    <location>
        <begin position="91"/>
        <end position="120"/>
    </location>
</feature>
<protein>
    <submittedName>
        <fullName evidence="2">Uncharacterized protein</fullName>
    </submittedName>
</protein>
<dbReference type="AlphaFoldDB" id="A0AAV8ACD7"/>
<feature type="compositionally biased region" description="Basic residues" evidence="1">
    <location>
        <begin position="70"/>
        <end position="79"/>
    </location>
</feature>
<gene>
    <name evidence="2" type="ORF">M0812_04980</name>
    <name evidence="3" type="ORF">M0813_05774</name>
</gene>
<comment type="caution">
    <text evidence="2">The sequence shown here is derived from an EMBL/GenBank/DDBJ whole genome shotgun (WGS) entry which is preliminary data.</text>
</comment>
<organism evidence="2 4">
    <name type="scientific">Anaeramoeba flamelloides</name>
    <dbReference type="NCBI Taxonomy" id="1746091"/>
    <lineage>
        <taxon>Eukaryota</taxon>
        <taxon>Metamonada</taxon>
        <taxon>Anaeramoebidae</taxon>
        <taxon>Anaeramoeba</taxon>
    </lineage>
</organism>
<dbReference type="Proteomes" id="UP001146793">
    <property type="component" value="Unassembled WGS sequence"/>
</dbReference>